<dbReference type="Proteomes" id="UP001165960">
    <property type="component" value="Unassembled WGS sequence"/>
</dbReference>
<sequence length="219" mass="24492">MGKKSNKVTAQSVGSFEGLKVLTPKGKSVLLSDTWQRRPVVLKVLARLGCAMCRYEAKAMSELQPFLEERGVGLVAVAFEDVDLEEFLNCGYWKWDILVDPNRHVYQAAGLVKMTLGQTLMSLFSKQTNRCLSRLSSLGFSYNLRGDMRQLGGTFVINPNGSLLYQFRPSRMAMFPCTRDIILAIGGDPDDVEDDLLPEFVFPSSNFYAPDKSSYNLPL</sequence>
<proteinExistence type="predicted"/>
<evidence type="ECO:0000313" key="1">
    <source>
        <dbReference type="EMBL" id="KAJ9070860.1"/>
    </source>
</evidence>
<name>A0ACC2T8P3_9FUNG</name>
<protein>
    <submittedName>
        <fullName evidence="1">Uncharacterized protein</fullName>
    </submittedName>
</protein>
<dbReference type="EMBL" id="QTSX02003557">
    <property type="protein sequence ID" value="KAJ9070860.1"/>
    <property type="molecule type" value="Genomic_DNA"/>
</dbReference>
<accession>A0ACC2T8P3</accession>
<comment type="caution">
    <text evidence="1">The sequence shown here is derived from an EMBL/GenBank/DDBJ whole genome shotgun (WGS) entry which is preliminary data.</text>
</comment>
<gene>
    <name evidence="1" type="ORF">DSO57_1002920</name>
</gene>
<evidence type="ECO:0000313" key="2">
    <source>
        <dbReference type="Proteomes" id="UP001165960"/>
    </source>
</evidence>
<organism evidence="1 2">
    <name type="scientific">Entomophthora muscae</name>
    <dbReference type="NCBI Taxonomy" id="34485"/>
    <lineage>
        <taxon>Eukaryota</taxon>
        <taxon>Fungi</taxon>
        <taxon>Fungi incertae sedis</taxon>
        <taxon>Zoopagomycota</taxon>
        <taxon>Entomophthoromycotina</taxon>
        <taxon>Entomophthoromycetes</taxon>
        <taxon>Entomophthorales</taxon>
        <taxon>Entomophthoraceae</taxon>
        <taxon>Entomophthora</taxon>
    </lineage>
</organism>
<reference evidence="1" key="1">
    <citation type="submission" date="2022-04" db="EMBL/GenBank/DDBJ databases">
        <title>Genome of the entomopathogenic fungus Entomophthora muscae.</title>
        <authorList>
            <person name="Elya C."/>
            <person name="Lovett B.R."/>
            <person name="Lee E."/>
            <person name="Macias A.M."/>
            <person name="Hajek A.E."/>
            <person name="De Bivort B.L."/>
            <person name="Kasson M.T."/>
            <person name="De Fine Licht H.H."/>
            <person name="Stajich J.E."/>
        </authorList>
    </citation>
    <scope>NUCLEOTIDE SEQUENCE</scope>
    <source>
        <strain evidence="1">Berkeley</strain>
    </source>
</reference>
<keyword evidence="2" id="KW-1185">Reference proteome</keyword>